<dbReference type="AlphaFoldDB" id="A0A366E2A3"/>
<dbReference type="PANTHER" id="PTHR42874:SF1">
    <property type="entry name" value="URICASE"/>
    <property type="match status" value="1"/>
</dbReference>
<gene>
    <name evidence="9" type="ORF">DFR74_101515</name>
</gene>
<evidence type="ECO:0000313" key="10">
    <source>
        <dbReference type="Proteomes" id="UP000252586"/>
    </source>
</evidence>
<proteinExistence type="inferred from homology"/>
<comment type="similarity">
    <text evidence="2 5 8">Belongs to the uricase family.</text>
</comment>
<reference evidence="9 10" key="1">
    <citation type="submission" date="2018-06" db="EMBL/GenBank/DDBJ databases">
        <title>Genomic Encyclopedia of Type Strains, Phase IV (KMG-IV): sequencing the most valuable type-strain genomes for metagenomic binning, comparative biology and taxonomic classification.</title>
        <authorList>
            <person name="Goeker M."/>
        </authorList>
    </citation>
    <scope>NUCLEOTIDE SEQUENCE [LARGE SCALE GENOMIC DNA]</scope>
    <source>
        <strain evidence="9 10">DSM 44599</strain>
    </source>
</reference>
<feature type="binding site" evidence="7">
    <location>
        <position position="179"/>
    </location>
    <ligand>
        <name>5-hydroxyisourate</name>
        <dbReference type="ChEBI" id="CHEBI:18072"/>
    </ligand>
</feature>
<feature type="binding site" evidence="7">
    <location>
        <position position="62"/>
    </location>
    <ligand>
        <name>5-hydroxyisourate</name>
        <dbReference type="ChEBI" id="CHEBI:18072"/>
    </ligand>
</feature>
<comment type="pathway">
    <text evidence="1 5">Purine metabolism; urate degradation; (S)-allantoin from urate: step 1/3.</text>
</comment>
<feature type="binding site" evidence="7">
    <location>
        <position position="248"/>
    </location>
    <ligand>
        <name>O2</name>
        <dbReference type="ChEBI" id="CHEBI:15379"/>
    </ligand>
</feature>
<evidence type="ECO:0000256" key="7">
    <source>
        <dbReference type="PIRSR" id="PIRSR000241-2"/>
    </source>
</evidence>
<feature type="binding site" evidence="7">
    <location>
        <position position="63"/>
    </location>
    <ligand>
        <name>urate</name>
        <dbReference type="ChEBI" id="CHEBI:17775"/>
    </ligand>
</feature>
<evidence type="ECO:0000256" key="2">
    <source>
        <dbReference type="ARBA" id="ARBA00009760"/>
    </source>
</evidence>
<dbReference type="RefSeq" id="WP_067504655.1">
    <property type="nucleotide sequence ID" value="NZ_QNRE01000001.1"/>
</dbReference>
<feature type="binding site" evidence="7">
    <location>
        <position position="222"/>
    </location>
    <ligand>
        <name>5-hydroxyisourate</name>
        <dbReference type="ChEBI" id="CHEBI:18072"/>
    </ligand>
</feature>
<dbReference type="GO" id="GO:0019628">
    <property type="term" value="P:urate catabolic process"/>
    <property type="evidence" value="ECO:0007669"/>
    <property type="project" value="UniProtKB-UniPathway"/>
</dbReference>
<comment type="catalytic activity">
    <reaction evidence="5 8">
        <text>urate + O2 + H2O = 5-hydroxyisourate + H2O2</text>
        <dbReference type="Rhea" id="RHEA:21368"/>
        <dbReference type="ChEBI" id="CHEBI:15377"/>
        <dbReference type="ChEBI" id="CHEBI:15379"/>
        <dbReference type="ChEBI" id="CHEBI:16240"/>
        <dbReference type="ChEBI" id="CHEBI:17775"/>
        <dbReference type="ChEBI" id="CHEBI:18072"/>
        <dbReference type="EC" id="1.7.3.3"/>
    </reaction>
</comment>
<organism evidence="9 10">
    <name type="scientific">Nocardia puris</name>
    <dbReference type="NCBI Taxonomy" id="208602"/>
    <lineage>
        <taxon>Bacteria</taxon>
        <taxon>Bacillati</taxon>
        <taxon>Actinomycetota</taxon>
        <taxon>Actinomycetes</taxon>
        <taxon>Mycobacteriales</taxon>
        <taxon>Nocardiaceae</taxon>
        <taxon>Nocardia</taxon>
    </lineage>
</organism>
<dbReference type="UniPathway" id="UPA00394">
    <property type="reaction ID" value="UER00650"/>
</dbReference>
<feature type="binding site" evidence="7">
    <location>
        <position position="222"/>
    </location>
    <ligand>
        <name>urate</name>
        <dbReference type="ChEBI" id="CHEBI:17775"/>
    </ligand>
</feature>
<dbReference type="NCBIfam" id="TIGR03383">
    <property type="entry name" value="urate_oxi"/>
    <property type="match status" value="1"/>
</dbReference>
<dbReference type="EC" id="1.7.3.3" evidence="5 8"/>
<keyword evidence="10" id="KW-1185">Reference proteome</keyword>
<accession>A0A366E2A3</accession>
<dbReference type="PANTHER" id="PTHR42874">
    <property type="entry name" value="URICASE"/>
    <property type="match status" value="1"/>
</dbReference>
<dbReference type="GO" id="GO:0006144">
    <property type="term" value="P:purine nucleobase metabolic process"/>
    <property type="evidence" value="ECO:0007669"/>
    <property type="project" value="UniProtKB-KW"/>
</dbReference>
<evidence type="ECO:0000256" key="3">
    <source>
        <dbReference type="ARBA" id="ARBA00022631"/>
    </source>
</evidence>
<evidence type="ECO:0000256" key="4">
    <source>
        <dbReference type="ARBA" id="ARBA00023002"/>
    </source>
</evidence>
<feature type="active site" description="Charge relay system" evidence="6">
    <location>
        <position position="62"/>
    </location>
</feature>
<feature type="binding site" evidence="7">
    <location>
        <position position="63"/>
    </location>
    <ligand>
        <name>5-hydroxyisourate</name>
        <dbReference type="ChEBI" id="CHEBI:18072"/>
    </ligand>
</feature>
<evidence type="ECO:0000313" key="9">
    <source>
        <dbReference type="EMBL" id="RBO96500.1"/>
    </source>
</evidence>
<feature type="binding site" evidence="7">
    <location>
        <position position="62"/>
    </location>
    <ligand>
        <name>urate</name>
        <dbReference type="ChEBI" id="CHEBI:17775"/>
    </ligand>
</feature>
<dbReference type="GO" id="GO:0004846">
    <property type="term" value="F:urate oxidase activity"/>
    <property type="evidence" value="ECO:0007669"/>
    <property type="project" value="UniProtKB-EC"/>
</dbReference>
<name>A0A366E2A3_9NOCA</name>
<feature type="binding site" evidence="7">
    <location>
        <position position="162"/>
    </location>
    <ligand>
        <name>urate</name>
        <dbReference type="ChEBI" id="CHEBI:17775"/>
    </ligand>
</feature>
<protein>
    <recommendedName>
        <fullName evidence="5 8">Uricase</fullName>
        <ecNumber evidence="5 8">1.7.3.3</ecNumber>
    </recommendedName>
    <alternativeName>
        <fullName evidence="5">Urate oxidase</fullName>
    </alternativeName>
</protein>
<feature type="binding site" evidence="7">
    <location>
        <position position="62"/>
    </location>
    <ligand>
        <name>O2</name>
        <dbReference type="ChEBI" id="CHEBI:15379"/>
    </ligand>
</feature>
<evidence type="ECO:0000256" key="6">
    <source>
        <dbReference type="PIRSR" id="PIRSR000241-1"/>
    </source>
</evidence>
<keyword evidence="3 5" id="KW-0659">Purine metabolism</keyword>
<dbReference type="PROSITE" id="PS00366">
    <property type="entry name" value="URICASE"/>
    <property type="match status" value="1"/>
</dbReference>
<dbReference type="Proteomes" id="UP000252586">
    <property type="component" value="Unassembled WGS sequence"/>
</dbReference>
<evidence type="ECO:0000256" key="8">
    <source>
        <dbReference type="RuleBase" id="RU004455"/>
    </source>
</evidence>
<comment type="caution">
    <text evidence="9">The sequence shown here is derived from an EMBL/GenBank/DDBJ whole genome shotgun (WGS) entry which is preliminary data.</text>
</comment>
<feature type="active site" description="Charge relay system" evidence="6">
    <location>
        <position position="17"/>
    </location>
</feature>
<keyword evidence="4 5" id="KW-0560">Oxidoreductase</keyword>
<dbReference type="InterPro" id="IPR019842">
    <property type="entry name" value="Uricase_CS"/>
</dbReference>
<feature type="binding site" evidence="7">
    <location>
        <position position="248"/>
    </location>
    <ligand>
        <name>urate</name>
        <dbReference type="ChEBI" id="CHEBI:17775"/>
    </ligand>
</feature>
<dbReference type="EMBL" id="QNRE01000001">
    <property type="protein sequence ID" value="RBO96500.1"/>
    <property type="molecule type" value="Genomic_DNA"/>
</dbReference>
<evidence type="ECO:0000256" key="1">
    <source>
        <dbReference type="ARBA" id="ARBA00004831"/>
    </source>
</evidence>
<dbReference type="InterPro" id="IPR002042">
    <property type="entry name" value="Uricase"/>
</dbReference>
<feature type="binding site" evidence="7">
    <location>
        <position position="248"/>
    </location>
    <ligand>
        <name>5-hydroxyisourate</name>
        <dbReference type="ChEBI" id="CHEBI:18072"/>
    </ligand>
</feature>
<dbReference type="STRING" id="1210090.GCA_001613185_01230"/>
<evidence type="ECO:0000256" key="5">
    <source>
        <dbReference type="PIRNR" id="PIRNR000241"/>
    </source>
</evidence>
<feature type="binding site" evidence="7">
    <location>
        <position position="179"/>
    </location>
    <ligand>
        <name>urate</name>
        <dbReference type="ChEBI" id="CHEBI:17775"/>
    </ligand>
</feature>
<dbReference type="Pfam" id="PF01014">
    <property type="entry name" value="Uricase"/>
    <property type="match status" value="2"/>
</dbReference>
<feature type="binding site" evidence="7">
    <location>
        <position position="162"/>
    </location>
    <ligand>
        <name>5-hydroxyisourate</name>
        <dbReference type="ChEBI" id="CHEBI:18072"/>
    </ligand>
</feature>
<dbReference type="PIRSF" id="PIRSF000241">
    <property type="entry name" value="Urate_oxidase"/>
    <property type="match status" value="1"/>
</dbReference>
<feature type="active site" description="Charge relay system" evidence="6">
    <location>
        <position position="250"/>
    </location>
</feature>
<sequence length="299" mass="32941">MTALSGAIVLGPNQYGKAENRVVRIHRENARHEIRDVNVSTTLRGDFAAAHLEGDQSAVLPTDSQKNTAYAFAKDRLGAIEDYGLDLARHFASRFAAVDCARIDIEEYLWQRATVAGREHDHTWIRRGQEVRTAAVTATADEAWVIAGLKDLTLLKSTGSAFEGFLVDEYTTLRPAADRVLATTVTVEWRYTATDIAWDTTYADVRALLIDRFADVDSKALQQTLFEMGKAVLEAHPPIAEIRLSAPNNHHFAYDLAPFGLPNPNEVFHAADRPYGLIQASVLRTDAPDAGPSWQKGAA</sequence>
<dbReference type="PRINTS" id="PR00093">
    <property type="entry name" value="URICASE"/>
</dbReference>
<dbReference type="SUPFAM" id="SSF55620">
    <property type="entry name" value="Tetrahydrobiopterin biosynthesis enzymes-like"/>
    <property type="match status" value="2"/>
</dbReference>
<dbReference type="Gene3D" id="3.10.270.10">
    <property type="entry name" value="Urate Oxidase"/>
    <property type="match status" value="1"/>
</dbReference>
<dbReference type="OrthoDB" id="9809009at2"/>
<comment type="function">
    <text evidence="5 8">Catalyzes the oxidation of uric acid to 5-hydroxyisourate, which is further processed to form (S)-allantoin.</text>
</comment>